<dbReference type="CDD" id="cd10747">
    <property type="entry name" value="DnaJ_C"/>
    <property type="match status" value="1"/>
</dbReference>
<dbReference type="SUPFAM" id="SSF49493">
    <property type="entry name" value="HSP40/DnaJ peptide-binding domain"/>
    <property type="match status" value="2"/>
</dbReference>
<dbReference type="InterPro" id="IPR036869">
    <property type="entry name" value="J_dom_sf"/>
</dbReference>
<evidence type="ECO:0000256" key="5">
    <source>
        <dbReference type="ARBA" id="ARBA00023186"/>
    </source>
</evidence>
<evidence type="ECO:0000259" key="6">
    <source>
        <dbReference type="PROSITE" id="PS50076"/>
    </source>
</evidence>
<protein>
    <submittedName>
        <fullName evidence="7">J domain-containing protein</fullName>
    </submittedName>
</protein>
<dbReference type="PANTHER" id="PTHR43096:SF52">
    <property type="entry name" value="DNAJ HOMOLOG 1, MITOCHONDRIAL-RELATED"/>
    <property type="match status" value="1"/>
</dbReference>
<dbReference type="GO" id="GO:0042026">
    <property type="term" value="P:protein refolding"/>
    <property type="evidence" value="ECO:0007669"/>
    <property type="project" value="TreeGrafter"/>
</dbReference>
<evidence type="ECO:0000256" key="2">
    <source>
        <dbReference type="ARBA" id="ARBA00022737"/>
    </source>
</evidence>
<dbReference type="GO" id="GO:0008270">
    <property type="term" value="F:zinc ion binding"/>
    <property type="evidence" value="ECO:0007669"/>
    <property type="project" value="UniProtKB-KW"/>
</dbReference>
<dbReference type="OrthoDB" id="9779889at2"/>
<dbReference type="PROSITE" id="PS00636">
    <property type="entry name" value="DNAJ_1"/>
    <property type="match status" value="1"/>
</dbReference>
<feature type="domain" description="J" evidence="6">
    <location>
        <begin position="4"/>
        <end position="69"/>
    </location>
</feature>
<name>A0A550JAP2_9BACT</name>
<dbReference type="Proteomes" id="UP000317155">
    <property type="component" value="Unassembled WGS sequence"/>
</dbReference>
<keyword evidence="3" id="KW-0863">Zinc-finger</keyword>
<dbReference type="FunFam" id="2.60.260.20:FF:000005">
    <property type="entry name" value="Chaperone protein dnaJ 1, mitochondrial"/>
    <property type="match status" value="1"/>
</dbReference>
<dbReference type="PROSITE" id="PS50076">
    <property type="entry name" value="DNAJ_2"/>
    <property type="match status" value="1"/>
</dbReference>
<sequence>MAKDYYAQLGVKKDASADEIKKAYRKLALKYHPDKNPDDKKAEEKFKEITEAYAVLSDPEKKRQYDQFGESGFHQRFSQEDIYRNFDVGDLFREFGLGDNDIFGHLFGGGGRRSTFGGGTSRSRVVKGQDFVMRLPIPFRLAVLGGERRVDYRRDGTVEQLQVRIPAGVENGQRLRVAGKGGSSPMGGTAGDLFLEIEVEADSVFSREGDNLHVRLEIPFTGACLGTTVDVPTLDGPKRVKVPPGIAAGGKIRLAGFGVPRSSGAKGDLYATIDVTVPKQLTEKQKELLEALKKAGL</sequence>
<dbReference type="InterPro" id="IPR008971">
    <property type="entry name" value="HSP40/DnaJ_pept-bd"/>
</dbReference>
<dbReference type="Gene3D" id="2.60.260.20">
    <property type="entry name" value="Urease metallochaperone UreE, N-terminal domain"/>
    <property type="match status" value="2"/>
</dbReference>
<dbReference type="InterPro" id="IPR002939">
    <property type="entry name" value="DnaJ_C"/>
</dbReference>
<reference evidence="7 8" key="1">
    <citation type="submission" date="2019-07" db="EMBL/GenBank/DDBJ databases">
        <title>Insights of Desulfuromonas acetexigens electromicrobiology.</title>
        <authorList>
            <person name="Katuri K."/>
            <person name="Sapireddy V."/>
            <person name="Shaw D.R."/>
            <person name="Saikaly P."/>
        </authorList>
    </citation>
    <scope>NUCLEOTIDE SEQUENCE [LARGE SCALE GENOMIC DNA]</scope>
    <source>
        <strain evidence="7 8">2873</strain>
    </source>
</reference>
<comment type="caution">
    <text evidence="7">The sequence shown here is derived from an EMBL/GenBank/DDBJ whole genome shotgun (WGS) entry which is preliminary data.</text>
</comment>
<dbReference type="InterPro" id="IPR001623">
    <property type="entry name" value="DnaJ_domain"/>
</dbReference>
<dbReference type="PANTHER" id="PTHR43096">
    <property type="entry name" value="DNAJ HOMOLOG 1, MITOCHONDRIAL-RELATED"/>
    <property type="match status" value="1"/>
</dbReference>
<gene>
    <name evidence="7" type="ORF">FL622_11575</name>
</gene>
<dbReference type="AlphaFoldDB" id="A0A550JAP2"/>
<dbReference type="Pfam" id="PF00226">
    <property type="entry name" value="DnaJ"/>
    <property type="match status" value="1"/>
</dbReference>
<dbReference type="FunFam" id="1.10.287.110:FF:000034">
    <property type="entry name" value="Chaperone protein DnaJ"/>
    <property type="match status" value="1"/>
</dbReference>
<evidence type="ECO:0000313" key="7">
    <source>
        <dbReference type="EMBL" id="TRO80267.1"/>
    </source>
</evidence>
<dbReference type="SUPFAM" id="SSF46565">
    <property type="entry name" value="Chaperone J-domain"/>
    <property type="match status" value="1"/>
</dbReference>
<evidence type="ECO:0000256" key="3">
    <source>
        <dbReference type="ARBA" id="ARBA00022771"/>
    </source>
</evidence>
<dbReference type="Gene3D" id="1.10.287.110">
    <property type="entry name" value="DnaJ domain"/>
    <property type="match status" value="1"/>
</dbReference>
<evidence type="ECO:0000256" key="4">
    <source>
        <dbReference type="ARBA" id="ARBA00022833"/>
    </source>
</evidence>
<dbReference type="GO" id="GO:0051082">
    <property type="term" value="F:unfolded protein binding"/>
    <property type="evidence" value="ECO:0007669"/>
    <property type="project" value="InterPro"/>
</dbReference>
<dbReference type="EMBL" id="VJVV01000008">
    <property type="protein sequence ID" value="TRO80267.1"/>
    <property type="molecule type" value="Genomic_DNA"/>
</dbReference>
<dbReference type="PRINTS" id="PR00625">
    <property type="entry name" value="JDOMAIN"/>
</dbReference>
<proteinExistence type="predicted"/>
<dbReference type="Pfam" id="PF01556">
    <property type="entry name" value="DnaJ_C"/>
    <property type="match status" value="1"/>
</dbReference>
<keyword evidence="4" id="KW-0862">Zinc</keyword>
<accession>A0A550JAP2</accession>
<keyword evidence="8" id="KW-1185">Reference proteome</keyword>
<keyword evidence="5" id="KW-0143">Chaperone</keyword>
<dbReference type="CDD" id="cd06257">
    <property type="entry name" value="DnaJ"/>
    <property type="match status" value="1"/>
</dbReference>
<dbReference type="GO" id="GO:0005737">
    <property type="term" value="C:cytoplasm"/>
    <property type="evidence" value="ECO:0007669"/>
    <property type="project" value="TreeGrafter"/>
</dbReference>
<dbReference type="SMART" id="SM00271">
    <property type="entry name" value="DnaJ"/>
    <property type="match status" value="1"/>
</dbReference>
<keyword evidence="2" id="KW-0677">Repeat</keyword>
<dbReference type="InterPro" id="IPR018253">
    <property type="entry name" value="DnaJ_domain_CS"/>
</dbReference>
<keyword evidence="1" id="KW-0479">Metal-binding</keyword>
<evidence type="ECO:0000313" key="8">
    <source>
        <dbReference type="Proteomes" id="UP000317155"/>
    </source>
</evidence>
<organism evidence="7 8">
    <name type="scientific">Trichloromonas acetexigens</name>
    <dbReference type="NCBI Taxonomy" id="38815"/>
    <lineage>
        <taxon>Bacteria</taxon>
        <taxon>Pseudomonadati</taxon>
        <taxon>Thermodesulfobacteriota</taxon>
        <taxon>Desulfuromonadia</taxon>
        <taxon>Desulfuromonadales</taxon>
        <taxon>Trichloromonadaceae</taxon>
        <taxon>Trichloromonas</taxon>
    </lineage>
</organism>
<evidence type="ECO:0000256" key="1">
    <source>
        <dbReference type="ARBA" id="ARBA00022723"/>
    </source>
</evidence>
<dbReference type="RefSeq" id="WP_092058468.1">
    <property type="nucleotide sequence ID" value="NZ_FOJJ01000040.1"/>
</dbReference>